<dbReference type="PRINTS" id="PR00598">
    <property type="entry name" value="HTHMARR"/>
</dbReference>
<proteinExistence type="predicted"/>
<evidence type="ECO:0000313" key="2">
    <source>
        <dbReference type="EMBL" id="SDI87690.1"/>
    </source>
</evidence>
<dbReference type="PANTHER" id="PTHR33164">
    <property type="entry name" value="TRANSCRIPTIONAL REGULATOR, MARR FAMILY"/>
    <property type="match status" value="1"/>
</dbReference>
<dbReference type="InterPro" id="IPR036388">
    <property type="entry name" value="WH-like_DNA-bd_sf"/>
</dbReference>
<organism evidence="2 3">
    <name type="scientific">Salipiger marinus</name>
    <dbReference type="NCBI Taxonomy" id="555512"/>
    <lineage>
        <taxon>Bacteria</taxon>
        <taxon>Pseudomonadati</taxon>
        <taxon>Pseudomonadota</taxon>
        <taxon>Alphaproteobacteria</taxon>
        <taxon>Rhodobacterales</taxon>
        <taxon>Roseobacteraceae</taxon>
        <taxon>Salipiger</taxon>
    </lineage>
</organism>
<dbReference type="Gene3D" id="1.10.10.10">
    <property type="entry name" value="Winged helix-like DNA-binding domain superfamily/Winged helix DNA-binding domain"/>
    <property type="match status" value="1"/>
</dbReference>
<evidence type="ECO:0000259" key="1">
    <source>
        <dbReference type="PROSITE" id="PS50995"/>
    </source>
</evidence>
<feature type="domain" description="HTH marR-type" evidence="1">
    <location>
        <begin position="21"/>
        <end position="171"/>
    </location>
</feature>
<dbReference type="InterPro" id="IPR000835">
    <property type="entry name" value="HTH_MarR-typ"/>
</dbReference>
<keyword evidence="2" id="KW-0238">DNA-binding</keyword>
<protein>
    <submittedName>
        <fullName evidence="2">DNA-binding transcriptional regulator, MarR family</fullName>
    </submittedName>
</protein>
<dbReference type="Proteomes" id="UP000199093">
    <property type="component" value="Unassembled WGS sequence"/>
</dbReference>
<name>A0A1G8P7E8_9RHOB</name>
<dbReference type="EMBL" id="FNEJ01000011">
    <property type="protein sequence ID" value="SDI87690.1"/>
    <property type="molecule type" value="Genomic_DNA"/>
</dbReference>
<reference evidence="2 3" key="1">
    <citation type="submission" date="2016-10" db="EMBL/GenBank/DDBJ databases">
        <authorList>
            <person name="de Groot N.N."/>
        </authorList>
    </citation>
    <scope>NUCLEOTIDE SEQUENCE [LARGE SCALE GENOMIC DNA]</scope>
    <source>
        <strain evidence="2 3">DSM 26424</strain>
    </source>
</reference>
<dbReference type="AlphaFoldDB" id="A0A1G8P7E8"/>
<accession>A0A1G8P7E8</accession>
<sequence length="207" mass="22625">MPETDPSLKDHLHLAGIEAATAEAATEIDAVLQRWRRRVIKRELGQHALSDLGLTLDLAQLDVLMAVRAPEAEFGTPCDQTETMVSTVASRLGIDPSRASRVTSDLIRQGLVRRAVSQQDARRSVLELTEEGARLVSAVRTYKFLVLGSFLKDWTPEEVATFLPLLERFSAWSDQAAHHTEAVAEQIADLRMTLAEAGIGGDGPTAE</sequence>
<dbReference type="PANTHER" id="PTHR33164:SF57">
    <property type="entry name" value="MARR-FAMILY TRANSCRIPTIONAL REGULATOR"/>
    <property type="match status" value="1"/>
</dbReference>
<dbReference type="InterPro" id="IPR036390">
    <property type="entry name" value="WH_DNA-bd_sf"/>
</dbReference>
<dbReference type="GO" id="GO:0003700">
    <property type="term" value="F:DNA-binding transcription factor activity"/>
    <property type="evidence" value="ECO:0007669"/>
    <property type="project" value="InterPro"/>
</dbReference>
<keyword evidence="3" id="KW-1185">Reference proteome</keyword>
<evidence type="ECO:0000313" key="3">
    <source>
        <dbReference type="Proteomes" id="UP000199093"/>
    </source>
</evidence>
<dbReference type="InterPro" id="IPR039422">
    <property type="entry name" value="MarR/SlyA-like"/>
</dbReference>
<dbReference type="GO" id="GO:0003677">
    <property type="term" value="F:DNA binding"/>
    <property type="evidence" value="ECO:0007669"/>
    <property type="project" value="UniProtKB-KW"/>
</dbReference>
<dbReference type="PROSITE" id="PS50995">
    <property type="entry name" value="HTH_MARR_2"/>
    <property type="match status" value="1"/>
</dbReference>
<dbReference type="RefSeq" id="WP_242656735.1">
    <property type="nucleotide sequence ID" value="NZ_FNEJ01000011.1"/>
</dbReference>
<dbReference type="SMART" id="SM00347">
    <property type="entry name" value="HTH_MARR"/>
    <property type="match status" value="1"/>
</dbReference>
<dbReference type="SUPFAM" id="SSF46785">
    <property type="entry name" value="Winged helix' DNA-binding domain"/>
    <property type="match status" value="1"/>
</dbReference>
<gene>
    <name evidence="2" type="ORF">SAMN04487993_1011180</name>
</gene>
<dbReference type="GO" id="GO:0006950">
    <property type="term" value="P:response to stress"/>
    <property type="evidence" value="ECO:0007669"/>
    <property type="project" value="TreeGrafter"/>
</dbReference>
<dbReference type="STRING" id="555512.SAMN04487993_1011180"/>